<keyword evidence="1" id="KW-0732">Signal</keyword>
<proteinExistence type="predicted"/>
<dbReference type="EMBL" id="FPCG01000007">
    <property type="protein sequence ID" value="SFV23432.1"/>
    <property type="molecule type" value="Genomic_DNA"/>
</dbReference>
<gene>
    <name evidence="2" type="ORF">SAMN04487966_10782</name>
</gene>
<feature type="chain" id="PRO_5011631042" evidence="1">
    <location>
        <begin position="19"/>
        <end position="606"/>
    </location>
</feature>
<accession>A0A1I7MNE6</accession>
<evidence type="ECO:0000256" key="1">
    <source>
        <dbReference type="SAM" id="SignalP"/>
    </source>
</evidence>
<dbReference type="Gene3D" id="2.60.40.2700">
    <property type="match status" value="6"/>
</dbReference>
<evidence type="ECO:0000313" key="2">
    <source>
        <dbReference type="EMBL" id="SFV23432.1"/>
    </source>
</evidence>
<reference evidence="2 3" key="1">
    <citation type="submission" date="2016-10" db="EMBL/GenBank/DDBJ databases">
        <authorList>
            <person name="de Groot N.N."/>
        </authorList>
    </citation>
    <scope>NUCLEOTIDE SEQUENCE [LARGE SCALE GENOMIC DNA]</scope>
    <source>
        <strain evidence="2 3">CGMCC 1.7054</strain>
    </source>
</reference>
<protein>
    <submittedName>
        <fullName evidence="2">Uncharacterized protein</fullName>
    </submittedName>
</protein>
<dbReference type="STRING" id="574650.SAMN04487966_10782"/>
<name>A0A1I7MNE6_9MICC</name>
<sequence>MVPSAVPAFAATPSAASAAPSQALTVTTPEVVGNAVVGQLLSLAGELDPTSQIQWMRDGVPLSGATGADYRLVLEDTCSIISARITQNGFAADTNGVGPVQILESQLTRPVVQGQAALGKTLTAVPGPMPSGSTIHYQWLRDGVEIIGATQPTYTLGVTDVNRSITVQISGSRGGCTIPAVASAAGASSVVAAGVLIGPDPTVAGTTRVGQTLTVLRGTWPIGTALRQQWLRNGAPITGATGYKYTLTAADRGARIAVRVTASKPGHADVTKLTPATVAVSPGVLTGPNPTIAGATRVGQTLTVLRGTWPIGTALRQQWLRNGAPITGATGYKYTLTAADRGARIAVRVTASKTGYDNVTKLTPRTAVISLGTLTAPAPKISGTVRVGQTLTALRGTWTSGTTLRQQWLRNGVPITGATSPKYMLTAADRGKYISVRVTGSKAGYTTVTTVSSRTGAVALGVLTAPTPKLSGTARAGYTVSAARGTWTSGTTLRQQWLRNGVAIPGATGTSYRLTSADVGRNISVRVTGSKAGYGTVARTSATVRVATQTPPTSTGSCPAAYPIKGNANSGIYHVPGGAYYAVTRAEECFATRAAAEAAGYRASKR</sequence>
<dbReference type="AlphaFoldDB" id="A0A1I7MNE6"/>
<organism evidence="2 3">
    <name type="scientific">Micrococcus terreus</name>
    <dbReference type="NCBI Taxonomy" id="574650"/>
    <lineage>
        <taxon>Bacteria</taxon>
        <taxon>Bacillati</taxon>
        <taxon>Actinomycetota</taxon>
        <taxon>Actinomycetes</taxon>
        <taxon>Micrococcales</taxon>
        <taxon>Micrococcaceae</taxon>
        <taxon>Micrococcus</taxon>
    </lineage>
</organism>
<feature type="signal peptide" evidence="1">
    <location>
        <begin position="1"/>
        <end position="18"/>
    </location>
</feature>
<dbReference type="Proteomes" id="UP000198881">
    <property type="component" value="Unassembled WGS sequence"/>
</dbReference>
<evidence type="ECO:0000313" key="3">
    <source>
        <dbReference type="Proteomes" id="UP000198881"/>
    </source>
</evidence>
<keyword evidence="3" id="KW-1185">Reference proteome</keyword>